<reference evidence="2" key="3">
    <citation type="journal article" date="2011" name="PLoS ONE">
        <title>Genome sequence of a mesophilic hydrogenotrophic methanogen Methanocella paludicola, the first cultivated representative of the order Methanocellales.</title>
        <authorList>
            <person name="Sakai S."/>
            <person name="Takaki Y."/>
            <person name="Shimamura S."/>
            <person name="Sekine M."/>
            <person name="Tajima T."/>
            <person name="Kosugi H."/>
            <person name="Ichikawa N."/>
            <person name="Tasumi E."/>
            <person name="Hiraki A.T."/>
            <person name="Shimizu A."/>
            <person name="Kato Y."/>
            <person name="Nishiko R."/>
            <person name="Mori K."/>
            <person name="Fujita N."/>
            <person name="Imachi H."/>
            <person name="Takai K."/>
        </authorList>
    </citation>
    <scope>NUCLEOTIDE SEQUENCE [LARGE SCALE GENOMIC DNA]</scope>
    <source>
        <strain evidence="2">DSM 17711 / JCM 13418 / NBRC 101707 / SANAE</strain>
    </source>
</reference>
<dbReference type="EMBL" id="AP011532">
    <property type="protein sequence ID" value="BAI62066.1"/>
    <property type="molecule type" value="Genomic_DNA"/>
</dbReference>
<proteinExistence type="predicted"/>
<gene>
    <name evidence="1" type="ordered locus">MCP_1994</name>
</gene>
<reference evidence="1 2" key="2">
    <citation type="journal article" date="2008" name="Int. J. Syst. Evol. Microbiol.">
        <title>Methanocella paludicola gen. nov., sp. nov., a methane-producing archaeon, the first isolate of the lineage 'Rice Cluster I', and proposal of the new archaeal order Methanocellales ord. nov.</title>
        <authorList>
            <person name="Sakai S."/>
            <person name="Imachi H."/>
            <person name="Hanada S."/>
            <person name="Ohashi A."/>
            <person name="Harada H."/>
            <person name="Kamagata Y."/>
        </authorList>
    </citation>
    <scope>NUCLEOTIDE SEQUENCE [LARGE SCALE GENOMIC DNA]</scope>
    <source>
        <strain evidence="2">DSM 17711 / JCM 13418 / NBRC 101707 / SANAE</strain>
    </source>
</reference>
<dbReference type="KEGG" id="mpd:MCP_1994"/>
<reference evidence="1 2" key="1">
    <citation type="journal article" date="2007" name="Appl. Environ. Microbiol.">
        <title>Isolation of key methanogens for global methane emission from rice paddy fields: a novel isolate affiliated with the clone cluster rice cluster I.</title>
        <authorList>
            <person name="Sakai S."/>
            <person name="Imachi H."/>
            <person name="Sekiguchi Y."/>
            <person name="Ohashi A."/>
            <person name="Harada H."/>
            <person name="Kamagata Y."/>
        </authorList>
    </citation>
    <scope>NUCLEOTIDE SEQUENCE [LARGE SCALE GENOMIC DNA]</scope>
    <source>
        <strain evidence="2">DSM 17711 / JCM 13418 / NBRC 101707 / SANAE</strain>
    </source>
</reference>
<accession>D1Z044</accession>
<dbReference type="Proteomes" id="UP000001882">
    <property type="component" value="Chromosome"/>
</dbReference>
<evidence type="ECO:0000313" key="2">
    <source>
        <dbReference type="Proteomes" id="UP000001882"/>
    </source>
</evidence>
<name>D1Z044_METPS</name>
<protein>
    <submittedName>
        <fullName evidence="1">Uncharacterized protein</fullName>
    </submittedName>
</protein>
<evidence type="ECO:0000313" key="1">
    <source>
        <dbReference type="EMBL" id="BAI62066.1"/>
    </source>
</evidence>
<dbReference type="AlphaFoldDB" id="D1Z044"/>
<dbReference type="InParanoid" id="D1Z044"/>
<organism evidence="1 2">
    <name type="scientific">Methanocella paludicola (strain DSM 17711 / JCM 13418 / NBRC 101707 / SANAE)</name>
    <dbReference type="NCBI Taxonomy" id="304371"/>
    <lineage>
        <taxon>Archaea</taxon>
        <taxon>Methanobacteriati</taxon>
        <taxon>Methanobacteriota</taxon>
        <taxon>Stenosarchaea group</taxon>
        <taxon>Methanomicrobia</taxon>
        <taxon>Methanocellales</taxon>
        <taxon>Methanocellaceae</taxon>
        <taxon>Methanocella</taxon>
    </lineage>
</organism>
<sequence length="86" mass="9038">MVFRVVIFLFAGRRPAVAGLLGVPDAPMSGPGLHPASHGPSGMLRSQALLELASAKSSVLSFGKNAHYPAIMHERSARRSIGLMAD</sequence>
<keyword evidence="2" id="KW-1185">Reference proteome</keyword>